<evidence type="ECO:0000313" key="8">
    <source>
        <dbReference type="EMBL" id="KAG6921390.1"/>
    </source>
</evidence>
<evidence type="ECO:0000256" key="1">
    <source>
        <dbReference type="ARBA" id="ARBA00038274"/>
    </source>
</evidence>
<feature type="domain" description="N4BP1 second type I KH-domain" evidence="5">
    <location>
        <begin position="168"/>
        <end position="284"/>
    </location>
</feature>
<dbReference type="InterPro" id="IPR056629">
    <property type="entry name" value="KH_N4BP1_1st"/>
</dbReference>
<dbReference type="FunFam" id="3.40.50.11980:FF:000001">
    <property type="entry name" value="ZC3H12A isoform 1"/>
    <property type="match status" value="1"/>
</dbReference>
<dbReference type="Pfam" id="PF23053">
    <property type="entry name" value="UBA_N4BP1"/>
    <property type="match status" value="1"/>
</dbReference>
<comment type="caution">
    <text evidence="8">The sequence shown here is derived from an EMBL/GenBank/DDBJ whole genome shotgun (WGS) entry which is preliminary data.</text>
</comment>
<sequence length="939" mass="104529">PRPRPADTRAGGSETSPQLEPPRPARGPAGRSRRQRFRLAASPAACEGQPGPGLCSAQRPKPGLKKRLKLRQAEVGTVVPGDAMETGAVATGALDEFAVPEGAQAVVTEQRPHIERLFGVGLNVLGVLGAGQGPPRAPMSAGQIWLQLQGPQQDLQRAKEYIKGLCSPELSETVCYPKDMQCVFVGAQGLFLDCLTKGTSAKLVLLSPGSLLVSGLAEAFVMAQSRIQGFVEKYQKTPRLPEEQEALVKKAFRELVESHDDKHAIDLLILPTPLKEELLSLVRDIQEEVGEWAPRHRAWEPPGISRDQPQWWETKAEGGARPQDFFDLSRPPDQTRHQGSRSGIPGSPQDQEKLEEKASESLVLYKQSLKPIPGLDGSQQAQEDLMFPSTQDWVREVEERGPEESSQEEEEPSAGALSSSWTEKEFKIMLNFFKTMGYEERVVKKVLLECGVREAPSKILDRVQMEQASSSQQGHGPVPFQESAAREMPSSPPPAPPPSLETIQDEHEFLLEVIKSAAANCGHSPSEIPADIWTGAPLAGLLRTLNEKANHQEEAGVKTRPEHRGSRRDGEPALLNGKEYPQGQHHCEPERKGGSPSHRGVRGPPPLPEGSDFPMDVTPVASPAWDAEESQPAEDVYPVPAGPVPTVTGAQRFKEAIRTPFKLILANTPGKKNLRRVIIDGSNVAMVHGLHQFFSCRGIALAVQYFWDRGHREVTVFMPQWRMEKVARVEERHFLTQLQDLSLLSLTPSRQVAGKRITSYDDRFMLKLAEETNGVIVTNDQLRDLMQESKKWIRIIKERLLQFTFVGNIFMVPDDPLGREGPTLDEFLQKPLRPKPPTCHSFAGRGAPFPAPSRPASQTEVMQLRDRKPPGERRRRRQPQEEKGEEEEVVRKPRETERLRQELLTIFTGQDQKVDFILHREPCSRDLNMLSENLLSLNF</sequence>
<feature type="non-terminal residue" evidence="8">
    <location>
        <position position="939"/>
    </location>
</feature>
<reference evidence="8 9" key="1">
    <citation type="journal article" date="2020" name="G3 (Bethesda)">
        <title>Draft Genome of the Common Snapping Turtle, Chelydra serpentina, a Model for Phenotypic Plasticity in Reptiles.</title>
        <authorList>
            <person name="Das D."/>
            <person name="Singh S.K."/>
            <person name="Bierstedt J."/>
            <person name="Erickson A."/>
            <person name="Galli G.L.J."/>
            <person name="Crossley D.A. 2nd"/>
            <person name="Rhen T."/>
        </authorList>
    </citation>
    <scope>NUCLEOTIDE SEQUENCE [LARGE SCALE GENOMIC DNA]</scope>
    <source>
        <strain evidence="8">KW</strain>
    </source>
</reference>
<dbReference type="InterPro" id="IPR051101">
    <property type="entry name" value="ZC3H12/N4BP1_RNase_Reg"/>
</dbReference>
<dbReference type="InterPro" id="IPR036612">
    <property type="entry name" value="KH_dom_type_1_sf"/>
</dbReference>
<feature type="region of interest" description="Disordered" evidence="2">
    <location>
        <begin position="821"/>
        <end position="894"/>
    </location>
</feature>
<gene>
    <name evidence="8" type="primary">KHNYN</name>
    <name evidence="8" type="ORF">G0U57_008016</name>
</gene>
<accession>A0A8T1RXT1</accession>
<dbReference type="GO" id="GO:0004521">
    <property type="term" value="F:RNA endonuclease activity"/>
    <property type="evidence" value="ECO:0007669"/>
    <property type="project" value="TreeGrafter"/>
</dbReference>
<organism evidence="8 9">
    <name type="scientific">Chelydra serpentina</name>
    <name type="common">Snapping turtle</name>
    <name type="synonym">Testudo serpentina</name>
    <dbReference type="NCBI Taxonomy" id="8475"/>
    <lineage>
        <taxon>Eukaryota</taxon>
        <taxon>Metazoa</taxon>
        <taxon>Chordata</taxon>
        <taxon>Craniata</taxon>
        <taxon>Vertebrata</taxon>
        <taxon>Euteleostomi</taxon>
        <taxon>Archelosauria</taxon>
        <taxon>Testudinata</taxon>
        <taxon>Testudines</taxon>
        <taxon>Cryptodira</taxon>
        <taxon>Durocryptodira</taxon>
        <taxon>Americhelydia</taxon>
        <taxon>Chelydroidea</taxon>
        <taxon>Chelydridae</taxon>
        <taxon>Chelydra</taxon>
    </lineage>
</organism>
<evidence type="ECO:0000259" key="3">
    <source>
        <dbReference type="Pfam" id="PF11977"/>
    </source>
</evidence>
<dbReference type="InterPro" id="IPR021869">
    <property type="entry name" value="RNase_Zc3h12_NYN"/>
</dbReference>
<feature type="region of interest" description="Disordered" evidence="2">
    <location>
        <begin position="321"/>
        <end position="357"/>
    </location>
</feature>
<evidence type="ECO:0000313" key="9">
    <source>
        <dbReference type="Proteomes" id="UP000765507"/>
    </source>
</evidence>
<evidence type="ECO:0000259" key="4">
    <source>
        <dbReference type="Pfam" id="PF23050"/>
    </source>
</evidence>
<dbReference type="Proteomes" id="UP000765507">
    <property type="component" value="Unassembled WGS sequence"/>
</dbReference>
<dbReference type="PANTHER" id="PTHR12876:SF28">
    <property type="entry name" value="PROTEIN KHNYN"/>
    <property type="match status" value="1"/>
</dbReference>
<feature type="region of interest" description="Disordered" evidence="2">
    <location>
        <begin position="550"/>
        <end position="638"/>
    </location>
</feature>
<proteinExistence type="inferred from homology"/>
<dbReference type="InterPro" id="IPR056578">
    <property type="entry name" value="UBA_N4BP1_C"/>
</dbReference>
<dbReference type="CDD" id="cd09032">
    <property type="entry name" value="KH-I_N4BP1_like_rpt1"/>
    <property type="match status" value="1"/>
</dbReference>
<evidence type="ECO:0000259" key="6">
    <source>
        <dbReference type="Pfam" id="PF23053"/>
    </source>
</evidence>
<dbReference type="InterPro" id="IPR056631">
    <property type="entry name" value="UBA_N4BP1"/>
</dbReference>
<dbReference type="GO" id="GO:0036464">
    <property type="term" value="C:cytoplasmic ribonucleoprotein granule"/>
    <property type="evidence" value="ECO:0007669"/>
    <property type="project" value="TreeGrafter"/>
</dbReference>
<dbReference type="GO" id="GO:0005634">
    <property type="term" value="C:nucleus"/>
    <property type="evidence" value="ECO:0007669"/>
    <property type="project" value="TreeGrafter"/>
</dbReference>
<dbReference type="Pfam" id="PF23052">
    <property type="entry name" value="KH_N4BP1_2nd"/>
    <property type="match status" value="1"/>
</dbReference>
<feature type="domain" description="N4BP1 C-terminal UBA" evidence="7">
    <location>
        <begin position="891"/>
        <end position="935"/>
    </location>
</feature>
<dbReference type="Pfam" id="PF23050">
    <property type="entry name" value="KH_N4BP1_1st"/>
    <property type="match status" value="1"/>
</dbReference>
<dbReference type="Pfam" id="PF23054">
    <property type="entry name" value="UBA_N4BP1_C"/>
    <property type="match status" value="1"/>
</dbReference>
<feature type="region of interest" description="Disordered" evidence="2">
    <location>
        <begin position="395"/>
        <end position="420"/>
    </location>
</feature>
<feature type="compositionally biased region" description="Basic and acidic residues" evidence="2">
    <location>
        <begin position="863"/>
        <end position="882"/>
    </location>
</feature>
<dbReference type="Pfam" id="PF11977">
    <property type="entry name" value="RNase_Zc3h12a"/>
    <property type="match status" value="1"/>
</dbReference>
<feature type="region of interest" description="Disordered" evidence="2">
    <location>
        <begin position="463"/>
        <end position="501"/>
    </location>
</feature>
<dbReference type="PANTHER" id="PTHR12876">
    <property type="entry name" value="N4BP1-RELATED"/>
    <property type="match status" value="1"/>
</dbReference>
<feature type="domain" description="RNase NYN" evidence="3">
    <location>
        <begin position="674"/>
        <end position="826"/>
    </location>
</feature>
<protein>
    <submittedName>
        <fullName evidence="8">KH and NYN domain containing</fullName>
    </submittedName>
</protein>
<keyword evidence="9" id="KW-1185">Reference proteome</keyword>
<evidence type="ECO:0000256" key="2">
    <source>
        <dbReference type="SAM" id="MobiDB-lite"/>
    </source>
</evidence>
<dbReference type="EMBL" id="JAHGAV010002147">
    <property type="protein sequence ID" value="KAG6921390.1"/>
    <property type="molecule type" value="Genomic_DNA"/>
</dbReference>
<feature type="compositionally biased region" description="Basic and acidic residues" evidence="2">
    <location>
        <begin position="550"/>
        <end position="571"/>
    </location>
</feature>
<feature type="region of interest" description="Disordered" evidence="2">
    <location>
        <begin position="1"/>
        <end position="61"/>
    </location>
</feature>
<comment type="similarity">
    <text evidence="1">Belongs to the N4BP1 family.</text>
</comment>
<dbReference type="SUPFAM" id="SSF54791">
    <property type="entry name" value="Eukaryotic type KH-domain (KH-domain type I)"/>
    <property type="match status" value="1"/>
</dbReference>
<dbReference type="InterPro" id="IPR056630">
    <property type="entry name" value="KH_N4BP1_2nd"/>
</dbReference>
<dbReference type="OrthoDB" id="392925at2759"/>
<dbReference type="AlphaFoldDB" id="A0A8T1RXT1"/>
<feature type="domain" description="N4BP1 UBA-like" evidence="6">
    <location>
        <begin position="424"/>
        <end position="468"/>
    </location>
</feature>
<name>A0A8T1RXT1_CHESE</name>
<dbReference type="GO" id="GO:0003729">
    <property type="term" value="F:mRNA binding"/>
    <property type="evidence" value="ECO:0007669"/>
    <property type="project" value="TreeGrafter"/>
</dbReference>
<feature type="domain" description="N4BP1 first type I KH-domain" evidence="4">
    <location>
        <begin position="95"/>
        <end position="167"/>
    </location>
</feature>
<dbReference type="Gene3D" id="3.40.50.11980">
    <property type="match status" value="1"/>
</dbReference>
<feature type="compositionally biased region" description="Pro residues" evidence="2">
    <location>
        <begin position="490"/>
        <end position="499"/>
    </location>
</feature>
<evidence type="ECO:0000259" key="5">
    <source>
        <dbReference type="Pfam" id="PF23052"/>
    </source>
</evidence>
<evidence type="ECO:0000259" key="7">
    <source>
        <dbReference type="Pfam" id="PF23054"/>
    </source>
</evidence>